<keyword evidence="3" id="KW-1003">Cell membrane</keyword>
<keyword evidence="5 7" id="KW-1133">Transmembrane helix</keyword>
<comment type="subcellular location">
    <subcellularLocation>
        <location evidence="1">Cell membrane</location>
        <topology evidence="1">Multi-pass membrane protein</topology>
    </subcellularLocation>
    <subcellularLocation>
        <location evidence="7">Membrane</location>
        <topology evidence="7">Multi-pass membrane protein</topology>
    </subcellularLocation>
</comment>
<feature type="transmembrane region" description="Helical" evidence="7">
    <location>
        <begin position="521"/>
        <end position="543"/>
    </location>
</feature>
<feature type="transmembrane region" description="Helical" evidence="7">
    <location>
        <begin position="405"/>
        <end position="423"/>
    </location>
</feature>
<evidence type="ECO:0000313" key="9">
    <source>
        <dbReference type="EMBL" id="CAB3377920.1"/>
    </source>
</evidence>
<feature type="compositionally biased region" description="Pro residues" evidence="8">
    <location>
        <begin position="359"/>
        <end position="370"/>
    </location>
</feature>
<dbReference type="InterPro" id="IPR018629">
    <property type="entry name" value="XK-rel"/>
</dbReference>
<feature type="transmembrane region" description="Helical" evidence="7">
    <location>
        <begin position="162"/>
        <end position="183"/>
    </location>
</feature>
<name>A0A8S1D2V7_9INSE</name>
<protein>
    <recommendedName>
        <fullName evidence="7">XK-related protein</fullName>
    </recommendedName>
</protein>
<feature type="transmembrane region" description="Helical" evidence="7">
    <location>
        <begin position="20"/>
        <end position="38"/>
    </location>
</feature>
<dbReference type="PANTHER" id="PTHR16024:SF27">
    <property type="entry name" value="XK-RELATED PROTEIN"/>
    <property type="match status" value="1"/>
</dbReference>
<feature type="transmembrane region" description="Helical" evidence="7">
    <location>
        <begin position="462"/>
        <end position="479"/>
    </location>
</feature>
<keyword evidence="10" id="KW-1185">Reference proteome</keyword>
<evidence type="ECO:0000256" key="2">
    <source>
        <dbReference type="ARBA" id="ARBA00008789"/>
    </source>
</evidence>
<dbReference type="Pfam" id="PF09815">
    <property type="entry name" value="XK-related"/>
    <property type="match status" value="1"/>
</dbReference>
<evidence type="ECO:0000256" key="1">
    <source>
        <dbReference type="ARBA" id="ARBA00004651"/>
    </source>
</evidence>
<dbReference type="AlphaFoldDB" id="A0A8S1D2V7"/>
<dbReference type="OrthoDB" id="8190653at2759"/>
<evidence type="ECO:0000256" key="3">
    <source>
        <dbReference type="ARBA" id="ARBA00022475"/>
    </source>
</evidence>
<evidence type="ECO:0000313" key="10">
    <source>
        <dbReference type="Proteomes" id="UP000494165"/>
    </source>
</evidence>
<gene>
    <name evidence="9" type="ORF">CLODIP_2_CD11585</name>
</gene>
<accession>A0A8S1D2V7</accession>
<evidence type="ECO:0000256" key="7">
    <source>
        <dbReference type="RuleBase" id="RU910716"/>
    </source>
</evidence>
<dbReference type="GO" id="GO:0043652">
    <property type="term" value="P:engulfment of apoptotic cell"/>
    <property type="evidence" value="ECO:0007669"/>
    <property type="project" value="TreeGrafter"/>
</dbReference>
<evidence type="ECO:0000256" key="6">
    <source>
        <dbReference type="ARBA" id="ARBA00023136"/>
    </source>
</evidence>
<feature type="compositionally biased region" description="Basic and acidic residues" evidence="8">
    <location>
        <begin position="221"/>
        <end position="235"/>
    </location>
</feature>
<keyword evidence="4 7" id="KW-0812">Transmembrane</keyword>
<proteinExistence type="inferred from homology"/>
<feature type="transmembrane region" description="Helical" evidence="7">
    <location>
        <begin position="430"/>
        <end position="450"/>
    </location>
</feature>
<dbReference type="GO" id="GO:0070782">
    <property type="term" value="P:phosphatidylserine exposure on apoptotic cell surface"/>
    <property type="evidence" value="ECO:0007669"/>
    <property type="project" value="TreeGrafter"/>
</dbReference>
<feature type="region of interest" description="Disordered" evidence="8">
    <location>
        <begin position="337"/>
        <end position="371"/>
    </location>
</feature>
<reference evidence="9 10" key="1">
    <citation type="submission" date="2020-04" db="EMBL/GenBank/DDBJ databases">
        <authorList>
            <person name="Alioto T."/>
            <person name="Alioto T."/>
            <person name="Gomez Garrido J."/>
        </authorList>
    </citation>
    <scope>NUCLEOTIDE SEQUENCE [LARGE SCALE GENOMIC DNA]</scope>
</reference>
<dbReference type="InterPro" id="IPR050895">
    <property type="entry name" value="XK-related_scramblase"/>
</dbReference>
<comment type="similarity">
    <text evidence="2 7">Belongs to the XK family.</text>
</comment>
<organism evidence="9 10">
    <name type="scientific">Cloeon dipterum</name>
    <dbReference type="NCBI Taxonomy" id="197152"/>
    <lineage>
        <taxon>Eukaryota</taxon>
        <taxon>Metazoa</taxon>
        <taxon>Ecdysozoa</taxon>
        <taxon>Arthropoda</taxon>
        <taxon>Hexapoda</taxon>
        <taxon>Insecta</taxon>
        <taxon>Pterygota</taxon>
        <taxon>Palaeoptera</taxon>
        <taxon>Ephemeroptera</taxon>
        <taxon>Pisciforma</taxon>
        <taxon>Baetidae</taxon>
        <taxon>Cloeon</taxon>
    </lineage>
</organism>
<dbReference type="PANTHER" id="PTHR16024">
    <property type="entry name" value="XK-RELATED PROTEIN"/>
    <property type="match status" value="1"/>
</dbReference>
<sequence length="557" mass="63387">MEQLFQSGATLNAGWRAAWMAFQTFIFIVDMVSDLAVAIQLFQRAVWAGAVCLSLILLPIIAYGVHETVKLVSSKEKKTWQSVVGRILDVLFCPMFAFIRYLEKLFWLVEQSISRRQEHKELAEQRANKPRRIEWYMGWRALFQAAPQSLLQMMQLILIADVNLRALQVVCGFTSIISVTIFASKFTRFESQDSNIAPWQHQKLISNKHSKCQRKPIYKAQSEEEQKPLRGDQPDSTKLAPLTIGLERNKDSGIEPDMPETPSPPPLPPRASTLSAPSRPPSRVIHTNDMDSILSEDDFKKMPFLRFSYVERSERLTLQADESNRRSSYHYLQAIESDSSKRTSSVSQPHLSPPEFHAPAPPDFPAPAPPDKLSTVARSTVQLPTRKKGRKYLESDSTVGLCILHVHWFLFSISRVIAIGGLLTVVAEQLFAALMAAGLTVAHIVVMSVVLTVNSDRSTTKIWRSVVLAIASFYCLLEYGVKFEKISRIMLIYWPICFVENFAAGFIVYRPDLTMEVESWWFTYLFYTMIVTYGLAVACLAFYKVVLSPKRYVIYYE</sequence>
<dbReference type="Proteomes" id="UP000494165">
    <property type="component" value="Unassembled WGS sequence"/>
</dbReference>
<comment type="caution">
    <text evidence="9">The sequence shown here is derived from an EMBL/GenBank/DDBJ whole genome shotgun (WGS) entry which is preliminary data.</text>
</comment>
<keyword evidence="6 7" id="KW-0472">Membrane</keyword>
<feature type="transmembrane region" description="Helical" evidence="7">
    <location>
        <begin position="83"/>
        <end position="102"/>
    </location>
</feature>
<evidence type="ECO:0000256" key="5">
    <source>
        <dbReference type="ARBA" id="ARBA00022989"/>
    </source>
</evidence>
<evidence type="ECO:0000256" key="8">
    <source>
        <dbReference type="SAM" id="MobiDB-lite"/>
    </source>
</evidence>
<feature type="transmembrane region" description="Helical" evidence="7">
    <location>
        <begin position="491"/>
        <end position="509"/>
    </location>
</feature>
<dbReference type="GO" id="GO:1902742">
    <property type="term" value="P:apoptotic process involved in development"/>
    <property type="evidence" value="ECO:0007669"/>
    <property type="project" value="TreeGrafter"/>
</dbReference>
<feature type="transmembrane region" description="Helical" evidence="7">
    <location>
        <begin position="45"/>
        <end position="63"/>
    </location>
</feature>
<feature type="region of interest" description="Disordered" evidence="8">
    <location>
        <begin position="210"/>
        <end position="286"/>
    </location>
</feature>
<evidence type="ECO:0000256" key="4">
    <source>
        <dbReference type="ARBA" id="ARBA00022692"/>
    </source>
</evidence>
<dbReference type="GO" id="GO:0005886">
    <property type="term" value="C:plasma membrane"/>
    <property type="evidence" value="ECO:0007669"/>
    <property type="project" value="UniProtKB-SubCell"/>
</dbReference>
<dbReference type="EMBL" id="CADEPI010000153">
    <property type="protein sequence ID" value="CAB3377920.1"/>
    <property type="molecule type" value="Genomic_DNA"/>
</dbReference>
<feature type="compositionally biased region" description="Pro residues" evidence="8">
    <location>
        <begin position="259"/>
        <end position="269"/>
    </location>
</feature>